<proteinExistence type="predicted"/>
<organism evidence="1">
    <name type="scientific">Arion vulgaris</name>
    <dbReference type="NCBI Taxonomy" id="1028688"/>
    <lineage>
        <taxon>Eukaryota</taxon>
        <taxon>Metazoa</taxon>
        <taxon>Spiralia</taxon>
        <taxon>Lophotrochozoa</taxon>
        <taxon>Mollusca</taxon>
        <taxon>Gastropoda</taxon>
        <taxon>Heterobranchia</taxon>
        <taxon>Euthyneura</taxon>
        <taxon>Panpulmonata</taxon>
        <taxon>Eupulmonata</taxon>
        <taxon>Stylommatophora</taxon>
        <taxon>Helicina</taxon>
        <taxon>Arionoidea</taxon>
        <taxon>Arionidae</taxon>
        <taxon>Arion</taxon>
    </lineage>
</organism>
<feature type="non-terminal residue" evidence="1">
    <location>
        <position position="1"/>
    </location>
</feature>
<sequence length="85" mass="9659">KILEAAMTSSAKAQEEEIEVAMKDYKSYMKLLEKGVSFLQDLQTSDICLEVVNAYKEFNLQLNAAKKKYTSKCFNLQICAFKVPP</sequence>
<dbReference type="EMBL" id="HACG01008299">
    <property type="protein sequence ID" value="CEK55164.1"/>
    <property type="molecule type" value="Transcribed_RNA"/>
</dbReference>
<evidence type="ECO:0000313" key="1">
    <source>
        <dbReference type="EMBL" id="CEK55164.1"/>
    </source>
</evidence>
<reference evidence="1" key="1">
    <citation type="submission" date="2014-12" db="EMBL/GenBank/DDBJ databases">
        <title>Insight into the proteome of Arion vulgaris.</title>
        <authorList>
            <person name="Aradska J."/>
            <person name="Bulat T."/>
            <person name="Smidak R."/>
            <person name="Sarate P."/>
            <person name="Gangsoo J."/>
            <person name="Sialana F."/>
            <person name="Bilban M."/>
            <person name="Lubec G."/>
        </authorList>
    </citation>
    <scope>NUCLEOTIDE SEQUENCE</scope>
    <source>
        <tissue evidence="1">Skin</tissue>
    </source>
</reference>
<feature type="non-terminal residue" evidence="1">
    <location>
        <position position="85"/>
    </location>
</feature>
<dbReference type="AlphaFoldDB" id="A0A0B6YG64"/>
<protein>
    <submittedName>
        <fullName evidence="1">Uncharacterized protein</fullName>
    </submittedName>
</protein>
<gene>
    <name evidence="1" type="primary">ORF24516</name>
</gene>
<name>A0A0B6YG64_9EUPU</name>
<accession>A0A0B6YG64</accession>